<dbReference type="GO" id="GO:0004386">
    <property type="term" value="F:helicase activity"/>
    <property type="evidence" value="ECO:0007669"/>
    <property type="project" value="UniProtKB-KW"/>
</dbReference>
<dbReference type="Pfam" id="PF04851">
    <property type="entry name" value="ResIII"/>
    <property type="match status" value="1"/>
</dbReference>
<feature type="domain" description="Helicase ATP-binding" evidence="1">
    <location>
        <begin position="16"/>
        <end position="161"/>
    </location>
</feature>
<dbReference type="InterPro" id="IPR001650">
    <property type="entry name" value="Helicase_C-like"/>
</dbReference>
<dbReference type="InterPro" id="IPR006935">
    <property type="entry name" value="Helicase/UvrB_N"/>
</dbReference>
<evidence type="ECO:0000259" key="1">
    <source>
        <dbReference type="PROSITE" id="PS51192"/>
    </source>
</evidence>
<evidence type="ECO:0000313" key="8">
    <source>
        <dbReference type="EMBL" id="CAB4222257.1"/>
    </source>
</evidence>
<dbReference type="PANTHER" id="PTHR47396:SF1">
    <property type="entry name" value="ATP-DEPENDENT HELICASE IRC3-RELATED"/>
    <property type="match status" value="1"/>
</dbReference>
<dbReference type="SMART" id="SM00487">
    <property type="entry name" value="DEXDc"/>
    <property type="match status" value="1"/>
</dbReference>
<dbReference type="EMBL" id="LR796460">
    <property type="protein sequence ID" value="CAB4145876.1"/>
    <property type="molecule type" value="Genomic_DNA"/>
</dbReference>
<dbReference type="PANTHER" id="PTHR47396">
    <property type="entry name" value="TYPE I RESTRICTION ENZYME ECOKI R PROTEIN"/>
    <property type="match status" value="1"/>
</dbReference>
<evidence type="ECO:0000313" key="4">
    <source>
        <dbReference type="EMBL" id="CAB4175868.1"/>
    </source>
</evidence>
<dbReference type="EMBL" id="LR797018">
    <property type="protein sequence ID" value="CAB4181203.1"/>
    <property type="molecule type" value="Genomic_DNA"/>
</dbReference>
<dbReference type="SUPFAM" id="SSF52540">
    <property type="entry name" value="P-loop containing nucleoside triphosphate hydrolases"/>
    <property type="match status" value="1"/>
</dbReference>
<evidence type="ECO:0000313" key="3">
    <source>
        <dbReference type="EMBL" id="CAB4169366.1"/>
    </source>
</evidence>
<dbReference type="EMBL" id="LR796926">
    <property type="protein sequence ID" value="CAB4175868.1"/>
    <property type="molecule type" value="Genomic_DNA"/>
</dbReference>
<evidence type="ECO:0000313" key="9">
    <source>
        <dbReference type="EMBL" id="CAB5227357.1"/>
    </source>
</evidence>
<keyword evidence="2" id="KW-0067">ATP-binding</keyword>
<proteinExistence type="predicted"/>
<keyword evidence="2" id="KW-0547">Nucleotide-binding</keyword>
<dbReference type="InterPro" id="IPR050742">
    <property type="entry name" value="Helicase_Restrict-Modif_Enz"/>
</dbReference>
<organism evidence="2">
    <name type="scientific">uncultured Caudovirales phage</name>
    <dbReference type="NCBI Taxonomy" id="2100421"/>
    <lineage>
        <taxon>Viruses</taxon>
        <taxon>Duplodnaviria</taxon>
        <taxon>Heunggongvirae</taxon>
        <taxon>Uroviricota</taxon>
        <taxon>Caudoviricetes</taxon>
        <taxon>Peduoviridae</taxon>
        <taxon>Maltschvirus</taxon>
        <taxon>Maltschvirus maltsch</taxon>
    </lineage>
</organism>
<reference evidence="2" key="1">
    <citation type="submission" date="2020-04" db="EMBL/GenBank/DDBJ databases">
        <authorList>
            <person name="Chiriac C."/>
            <person name="Salcher M."/>
            <person name="Ghai R."/>
            <person name="Kavagutti S V."/>
        </authorList>
    </citation>
    <scope>NUCLEOTIDE SEQUENCE</scope>
</reference>
<dbReference type="EMBL" id="LR797171">
    <property type="protein sequence ID" value="CAB4191599.1"/>
    <property type="molecule type" value="Genomic_DNA"/>
</dbReference>
<keyword evidence="2" id="KW-0378">Hydrolase</keyword>
<dbReference type="GO" id="GO:0005524">
    <property type="term" value="F:ATP binding"/>
    <property type="evidence" value="ECO:0007669"/>
    <property type="project" value="InterPro"/>
</dbReference>
<dbReference type="InterPro" id="IPR014001">
    <property type="entry name" value="Helicase_ATP-bd"/>
</dbReference>
<dbReference type="EMBL" id="LR796847">
    <property type="protein sequence ID" value="CAB4169366.1"/>
    <property type="molecule type" value="Genomic_DNA"/>
</dbReference>
<dbReference type="GO" id="GO:0003677">
    <property type="term" value="F:DNA binding"/>
    <property type="evidence" value="ECO:0007669"/>
    <property type="project" value="InterPro"/>
</dbReference>
<accession>A0A6J5ML67</accession>
<dbReference type="InterPro" id="IPR027417">
    <property type="entry name" value="P-loop_NTPase"/>
</dbReference>
<dbReference type="PROSITE" id="PS51192">
    <property type="entry name" value="HELICASE_ATP_BIND_1"/>
    <property type="match status" value="1"/>
</dbReference>
<sequence>MDLRDYQHEALIALRRSLAGGKRRPVVQMPTGAGKTVLAAKIVQGALDKGNRVMFTVPAISLIDQTVERFRQSGIDRIGVIQASHDLTDWRQPVQVASVQTLMRRSVPDVSLAIVDEAHLMFRFYETWFASAKIPIIGLTATPWRKGMGQLWDDLIVGTTTQGLIDQGVLADFKVYAPAHPDLSGVKTIAGDYETSGLSRAMDQQDLVADIVKTWLDLGQNRPTLVFAVDRLHAKHLQTKFGEAGIDTDYIDAFTPPEERAEVALRFSLGYTKVVCNVGVLTTGIDWDVRCIILARPTKSEILYTQIIGRGLRKAEGKDYCLILDHSDTTLRLGFVTDIHHDALDDGSVKKVETKDKQPLPKECPKCAFLRPPKISLCPACGFQAVAVNRIESGPGELYELIRGEKIKAVKMTMVDKQKFYSELLRYAEDRGYKQGWAYHAYRHKMHVGPDNKLSKSPSSSISPSTMAFIRHLNIFRAKSKS</sequence>
<dbReference type="CDD" id="cd18799">
    <property type="entry name" value="SF2_C_EcoAI-like"/>
    <property type="match status" value="1"/>
</dbReference>
<protein>
    <submittedName>
        <fullName evidence="2">SSL2 DNA or RNA helicases of superfamily II</fullName>
    </submittedName>
</protein>
<dbReference type="EMBL" id="LR797376">
    <property type="protein sequence ID" value="CAB4211854.1"/>
    <property type="molecule type" value="Genomic_DNA"/>
</dbReference>
<dbReference type="SMART" id="SM00490">
    <property type="entry name" value="HELICc"/>
    <property type="match status" value="1"/>
</dbReference>
<evidence type="ECO:0000313" key="2">
    <source>
        <dbReference type="EMBL" id="CAB4145876.1"/>
    </source>
</evidence>
<name>A0A6J5ML67_9CAUD</name>
<dbReference type="EMBL" id="LR797514">
    <property type="protein sequence ID" value="CAB4222257.1"/>
    <property type="molecule type" value="Genomic_DNA"/>
</dbReference>
<gene>
    <name evidence="5" type="ORF">UFOVP1072_18</name>
    <name evidence="6" type="ORF">UFOVP1211_54</name>
    <name evidence="7" type="ORF">UFOVP1420_43</name>
    <name evidence="9" type="ORF">UFOVP1518_42</name>
    <name evidence="8" type="ORF">UFOVP1657_36</name>
    <name evidence="2" type="ORF">UFOVP475_55</name>
    <name evidence="3" type="ORF">UFOVP897_17</name>
    <name evidence="4" type="ORF">UFOVP984_55</name>
</gene>
<evidence type="ECO:0000313" key="7">
    <source>
        <dbReference type="EMBL" id="CAB4211854.1"/>
    </source>
</evidence>
<dbReference type="GO" id="GO:0016787">
    <property type="term" value="F:hydrolase activity"/>
    <property type="evidence" value="ECO:0007669"/>
    <property type="project" value="InterPro"/>
</dbReference>
<evidence type="ECO:0000313" key="5">
    <source>
        <dbReference type="EMBL" id="CAB4181203.1"/>
    </source>
</evidence>
<dbReference type="Pfam" id="PF00271">
    <property type="entry name" value="Helicase_C"/>
    <property type="match status" value="1"/>
</dbReference>
<dbReference type="EMBL" id="LR798369">
    <property type="protein sequence ID" value="CAB5227357.1"/>
    <property type="molecule type" value="Genomic_DNA"/>
</dbReference>
<dbReference type="Gene3D" id="3.40.50.300">
    <property type="entry name" value="P-loop containing nucleotide triphosphate hydrolases"/>
    <property type="match status" value="2"/>
</dbReference>
<keyword evidence="2" id="KW-0347">Helicase</keyword>
<evidence type="ECO:0000313" key="6">
    <source>
        <dbReference type="EMBL" id="CAB4191599.1"/>
    </source>
</evidence>